<dbReference type="SUPFAM" id="SSF63829">
    <property type="entry name" value="Calcium-dependent phosphotriesterase"/>
    <property type="match status" value="1"/>
</dbReference>
<reference evidence="3 4" key="1">
    <citation type="submission" date="2015-06" db="EMBL/GenBank/DDBJ databases">
        <title>Talaromyces atroroseus IBT 11181 draft genome.</title>
        <authorList>
            <person name="Rasmussen K.B."/>
            <person name="Rasmussen S."/>
            <person name="Petersen B."/>
            <person name="Sicheritz-Ponten T."/>
            <person name="Mortensen U.H."/>
            <person name="Thrane U."/>
        </authorList>
    </citation>
    <scope>NUCLEOTIDE SEQUENCE [LARGE SCALE GENOMIC DNA]</scope>
    <source>
        <strain evidence="3 4">IBT 11181</strain>
    </source>
</reference>
<keyword evidence="4" id="KW-1185">Reference proteome</keyword>
<dbReference type="GeneID" id="31003703"/>
<dbReference type="OrthoDB" id="4336569at2759"/>
<feature type="chain" id="PRO_5012592395" description="Carrier domain-containing protein" evidence="1">
    <location>
        <begin position="18"/>
        <end position="313"/>
    </location>
</feature>
<organism evidence="3 4">
    <name type="scientific">Talaromyces atroroseus</name>
    <dbReference type="NCBI Taxonomy" id="1441469"/>
    <lineage>
        <taxon>Eukaryota</taxon>
        <taxon>Fungi</taxon>
        <taxon>Dikarya</taxon>
        <taxon>Ascomycota</taxon>
        <taxon>Pezizomycotina</taxon>
        <taxon>Eurotiomycetes</taxon>
        <taxon>Eurotiomycetidae</taxon>
        <taxon>Eurotiales</taxon>
        <taxon>Trichocomaceae</taxon>
        <taxon>Talaromyces</taxon>
        <taxon>Talaromyces sect. Trachyspermi</taxon>
    </lineage>
</organism>
<name>A0A1Q5Q8K8_TALAT</name>
<dbReference type="InterPro" id="IPR036736">
    <property type="entry name" value="ACP-like_sf"/>
</dbReference>
<dbReference type="EMBL" id="LFMY01000005">
    <property type="protein sequence ID" value="OKL60466.1"/>
    <property type="molecule type" value="Genomic_DNA"/>
</dbReference>
<comment type="caution">
    <text evidence="3">The sequence shown here is derived from an EMBL/GenBank/DDBJ whole genome shotgun (WGS) entry which is preliminary data.</text>
</comment>
<dbReference type="SUPFAM" id="SSF47336">
    <property type="entry name" value="ACP-like"/>
    <property type="match status" value="1"/>
</dbReference>
<feature type="domain" description="Carrier" evidence="2">
    <location>
        <begin position="242"/>
        <end position="295"/>
    </location>
</feature>
<dbReference type="STRING" id="1441469.A0A1Q5Q8K8"/>
<dbReference type="RefSeq" id="XP_020120587.1">
    <property type="nucleotide sequence ID" value="XM_020266835.1"/>
</dbReference>
<sequence>MYQIIAILMAIWPLVTGQTNSGLTIVENTAILPLNPVGAACENHVGSSSQTIGKLQAMPQTSFIVFDNGFFSVLGTSPTLERIASLSQAPIDSHYVLTHSQGSDNLLIIAQDGTVLPLNFGKNPVANFTLHLPIMSLSAASQGNMTYITTNGPDVPMVAALDMNDLTVTPVLNNYQGHHFSNLKSIVATRSGDLIFSDVPRTPANYFPGDIFGIALSPDERSIYSMVASISPTAMQSALDSAWRDAFKRRLSPEIKASETIFDLGGDLITASLISAHMERQGHILSIEDVLEYPTWFSQLTLLTKRSRGDVDV</sequence>
<keyword evidence="1" id="KW-0732">Signal</keyword>
<evidence type="ECO:0000259" key="2">
    <source>
        <dbReference type="Pfam" id="PF00550"/>
    </source>
</evidence>
<accession>A0A1Q5Q8K8</accession>
<gene>
    <name evidence="3" type="ORF">UA08_03948</name>
</gene>
<dbReference type="Pfam" id="PF00550">
    <property type="entry name" value="PP-binding"/>
    <property type="match status" value="1"/>
</dbReference>
<evidence type="ECO:0000256" key="1">
    <source>
        <dbReference type="SAM" id="SignalP"/>
    </source>
</evidence>
<dbReference type="AlphaFoldDB" id="A0A1Q5Q8K8"/>
<feature type="signal peptide" evidence="1">
    <location>
        <begin position="1"/>
        <end position="17"/>
    </location>
</feature>
<evidence type="ECO:0000313" key="3">
    <source>
        <dbReference type="EMBL" id="OKL60466.1"/>
    </source>
</evidence>
<protein>
    <recommendedName>
        <fullName evidence="2">Carrier domain-containing protein</fullName>
    </recommendedName>
</protein>
<proteinExistence type="predicted"/>
<dbReference type="InterPro" id="IPR009081">
    <property type="entry name" value="PP-bd_ACP"/>
</dbReference>
<evidence type="ECO:0000313" key="4">
    <source>
        <dbReference type="Proteomes" id="UP000214365"/>
    </source>
</evidence>
<dbReference type="Proteomes" id="UP000214365">
    <property type="component" value="Unassembled WGS sequence"/>
</dbReference>